<organism evidence="9 10">
    <name type="scientific">Mesotoga infera</name>
    <dbReference type="NCBI Taxonomy" id="1236046"/>
    <lineage>
        <taxon>Bacteria</taxon>
        <taxon>Thermotogati</taxon>
        <taxon>Thermotogota</taxon>
        <taxon>Thermotogae</taxon>
        <taxon>Kosmotogales</taxon>
        <taxon>Kosmotogaceae</taxon>
        <taxon>Mesotoga</taxon>
    </lineage>
</organism>
<feature type="transmembrane region" description="Helical" evidence="6">
    <location>
        <begin position="70"/>
        <end position="90"/>
    </location>
</feature>
<sequence length="194" mass="21826">MEEFLSGDLFKWVIMPLIIFFARIIDVSLGTTRIIMVSRGKKEMASAIGFFEIILWLLVASKVIQSVDNVLYILAYAGGFAAGSYIGMLIDERLAIGTVSVRLIISRDPTELIEKLCQAGFGVTKIDATGARGKAYIVYSIINRKEVEDFERIALECVPKAFMSVEDIRKVREGVFLPRDTLRIRRESPLRKSK</sequence>
<dbReference type="InterPro" id="IPR015867">
    <property type="entry name" value="N-reg_PII/ATP_PRibTrfase_C"/>
</dbReference>
<evidence type="ECO:0000313" key="9">
    <source>
        <dbReference type="EMBL" id="KUK84557.1"/>
    </source>
</evidence>
<evidence type="ECO:0000256" key="1">
    <source>
        <dbReference type="ARBA" id="ARBA00004651"/>
    </source>
</evidence>
<dbReference type="Gene3D" id="3.30.70.120">
    <property type="match status" value="1"/>
</dbReference>
<dbReference type="GO" id="GO:0005886">
    <property type="term" value="C:plasma membrane"/>
    <property type="evidence" value="ECO:0007669"/>
    <property type="project" value="UniProtKB-SubCell"/>
</dbReference>
<evidence type="ECO:0000259" key="7">
    <source>
        <dbReference type="Pfam" id="PF10035"/>
    </source>
</evidence>
<keyword evidence="3 6" id="KW-0812">Transmembrane</keyword>
<dbReference type="PANTHER" id="PTHR40060:SF1">
    <property type="entry name" value="UPF0316 PROTEIN YEBE"/>
    <property type="match status" value="1"/>
</dbReference>
<dbReference type="InterPro" id="IPR044035">
    <property type="entry name" value="DUF5698"/>
</dbReference>
<dbReference type="Pfam" id="PF10035">
    <property type="entry name" value="DUF2179"/>
    <property type="match status" value="1"/>
</dbReference>
<dbReference type="NCBIfam" id="NF003191">
    <property type="entry name" value="PRK04164.1-2"/>
    <property type="match status" value="1"/>
</dbReference>
<accession>A0A101HW93</accession>
<evidence type="ECO:0000259" key="8">
    <source>
        <dbReference type="Pfam" id="PF18955"/>
    </source>
</evidence>
<feature type="transmembrane region" description="Helical" evidence="6">
    <location>
        <begin position="44"/>
        <end position="64"/>
    </location>
</feature>
<evidence type="ECO:0000256" key="5">
    <source>
        <dbReference type="ARBA" id="ARBA00023136"/>
    </source>
</evidence>
<dbReference type="HAMAP" id="MF_01515">
    <property type="entry name" value="UPF0316"/>
    <property type="match status" value="1"/>
</dbReference>
<feature type="transmembrane region" description="Helical" evidence="6">
    <location>
        <begin position="12"/>
        <end position="32"/>
    </location>
</feature>
<evidence type="ECO:0000313" key="10">
    <source>
        <dbReference type="Proteomes" id="UP000055014"/>
    </source>
</evidence>
<dbReference type="InterPro" id="IPR022930">
    <property type="entry name" value="UPF0316"/>
</dbReference>
<dbReference type="Pfam" id="PF18955">
    <property type="entry name" value="DUF5698"/>
    <property type="match status" value="1"/>
</dbReference>
<evidence type="ECO:0000256" key="3">
    <source>
        <dbReference type="ARBA" id="ARBA00022692"/>
    </source>
</evidence>
<keyword evidence="5 6" id="KW-0472">Membrane</keyword>
<name>A0A101HW93_9BACT</name>
<comment type="similarity">
    <text evidence="6">Belongs to the UPF0316 family.</text>
</comment>
<dbReference type="Proteomes" id="UP000055014">
    <property type="component" value="Unassembled WGS sequence"/>
</dbReference>
<gene>
    <name evidence="9" type="ORF">XE02_1648</name>
</gene>
<dbReference type="CDD" id="cd16381">
    <property type="entry name" value="YitT_C_like_1"/>
    <property type="match status" value="1"/>
</dbReference>
<keyword evidence="2 6" id="KW-1003">Cell membrane</keyword>
<evidence type="ECO:0000256" key="6">
    <source>
        <dbReference type="HAMAP-Rule" id="MF_01515"/>
    </source>
</evidence>
<reference evidence="10" key="1">
    <citation type="journal article" date="2015" name="MBio">
        <title>Genome-Resolved Metagenomic Analysis Reveals Roles for Candidate Phyla and Other Microbial Community Members in Biogeochemical Transformations in Oil Reservoirs.</title>
        <authorList>
            <person name="Hu P."/>
            <person name="Tom L."/>
            <person name="Singh A."/>
            <person name="Thomas B.C."/>
            <person name="Baker B.J."/>
            <person name="Piceno Y.M."/>
            <person name="Andersen G.L."/>
            <person name="Banfield J.F."/>
        </authorList>
    </citation>
    <scope>NUCLEOTIDE SEQUENCE [LARGE SCALE GENOMIC DNA]</scope>
</reference>
<keyword evidence="4 6" id="KW-1133">Transmembrane helix</keyword>
<comment type="caution">
    <text evidence="9">The sequence shown here is derived from an EMBL/GenBank/DDBJ whole genome shotgun (WGS) entry which is preliminary data.</text>
</comment>
<dbReference type="PATRIC" id="fig|1236046.5.peg.137"/>
<feature type="domain" description="DUF5698" evidence="8">
    <location>
        <begin position="31"/>
        <end position="88"/>
    </location>
</feature>
<dbReference type="PANTHER" id="PTHR40060">
    <property type="entry name" value="UPF0316 PROTEIN YEBE"/>
    <property type="match status" value="1"/>
</dbReference>
<proteinExistence type="inferred from homology"/>
<dbReference type="EMBL" id="LGGW01000248">
    <property type="protein sequence ID" value="KUK84557.1"/>
    <property type="molecule type" value="Genomic_DNA"/>
</dbReference>
<evidence type="ECO:0000256" key="2">
    <source>
        <dbReference type="ARBA" id="ARBA00022475"/>
    </source>
</evidence>
<feature type="domain" description="DUF2179" evidence="7">
    <location>
        <begin position="121"/>
        <end position="172"/>
    </location>
</feature>
<evidence type="ECO:0000256" key="4">
    <source>
        <dbReference type="ARBA" id="ARBA00022989"/>
    </source>
</evidence>
<comment type="subcellular location">
    <subcellularLocation>
        <location evidence="1 6">Cell membrane</location>
        <topology evidence="1 6">Multi-pass membrane protein</topology>
    </subcellularLocation>
</comment>
<dbReference type="InterPro" id="IPR019264">
    <property type="entry name" value="DUF2179"/>
</dbReference>
<protein>
    <recommendedName>
        <fullName evidence="6">UPF0316 protein XE02_1648</fullName>
    </recommendedName>
</protein>
<dbReference type="AlphaFoldDB" id="A0A101HW93"/>